<evidence type="ECO:0000259" key="2">
    <source>
        <dbReference type="Pfam" id="PF02470"/>
    </source>
</evidence>
<dbReference type="EMBL" id="MGDB01000118">
    <property type="protein sequence ID" value="OGL39464.1"/>
    <property type="molecule type" value="Genomic_DNA"/>
</dbReference>
<evidence type="ECO:0000313" key="4">
    <source>
        <dbReference type="Proteomes" id="UP000178526"/>
    </source>
</evidence>
<feature type="domain" description="Mce/MlaD" evidence="2">
    <location>
        <begin position="39"/>
        <end position="115"/>
    </location>
</feature>
<dbReference type="InterPro" id="IPR003399">
    <property type="entry name" value="Mce/MlaD"/>
</dbReference>
<dbReference type="PANTHER" id="PTHR33371:SF4">
    <property type="entry name" value="INTERMEMBRANE PHOSPHOLIPID TRANSPORT SYSTEM BINDING PROTEIN MLAD"/>
    <property type="match status" value="1"/>
</dbReference>
<keyword evidence="1" id="KW-0472">Membrane</keyword>
<dbReference type="PANTHER" id="PTHR33371">
    <property type="entry name" value="INTERMEMBRANE PHOSPHOLIPID TRANSPORT SYSTEM BINDING PROTEIN MLAD-RELATED"/>
    <property type="match status" value="1"/>
</dbReference>
<name>A0A1F7REV1_9BACT</name>
<evidence type="ECO:0000313" key="3">
    <source>
        <dbReference type="EMBL" id="OGL39464.1"/>
    </source>
</evidence>
<sequence>MAKRVLSLEAKVGLFVLASIILFIWLSLQFGEIKWLRKKGYTVIAHLGSATGLERESPIKMAGVRIGRIEDLKLKNGKAEIIMSIDPGVTLYKGSNASVKSESLLGQKFIEISDGKPDLGKLENGAIIGQGEVAADIDQLVSKLTNVAESLDEVVSQNRDNLNEILVNVKDVTGELNKILVKNETSFTNAVKNIDQLSARLNVMLSRNEGSIDKTIANFEKFSGTINEKTPEVIDKFAKIGKDLDAVIQENKDNLQKTISEIKESSKSINSIATKIDKGEGTLGKLVNDKTLYDDAKKSLKQLGDSAEQASELSPITSFISSLFFLF</sequence>
<gene>
    <name evidence="3" type="ORF">A2042_02205</name>
</gene>
<dbReference type="Proteomes" id="UP000178526">
    <property type="component" value="Unassembled WGS sequence"/>
</dbReference>
<dbReference type="InterPro" id="IPR052336">
    <property type="entry name" value="MlaD_Phospholipid_Transporter"/>
</dbReference>
<accession>A0A1F7REV1</accession>
<dbReference type="Pfam" id="PF02470">
    <property type="entry name" value="MlaD"/>
    <property type="match status" value="1"/>
</dbReference>
<keyword evidence="1" id="KW-1133">Transmembrane helix</keyword>
<feature type="transmembrane region" description="Helical" evidence="1">
    <location>
        <begin position="12"/>
        <end position="31"/>
    </location>
</feature>
<protein>
    <recommendedName>
        <fullName evidence="2">Mce/MlaD domain-containing protein</fullName>
    </recommendedName>
</protein>
<comment type="caution">
    <text evidence="3">The sequence shown here is derived from an EMBL/GenBank/DDBJ whole genome shotgun (WGS) entry which is preliminary data.</text>
</comment>
<proteinExistence type="predicted"/>
<evidence type="ECO:0000256" key="1">
    <source>
        <dbReference type="SAM" id="Phobius"/>
    </source>
</evidence>
<keyword evidence="1" id="KW-0812">Transmembrane</keyword>
<dbReference type="AlphaFoldDB" id="A0A1F7REV1"/>
<reference evidence="3 4" key="1">
    <citation type="journal article" date="2016" name="Nat. Commun.">
        <title>Thousands of microbial genomes shed light on interconnected biogeochemical processes in an aquifer system.</title>
        <authorList>
            <person name="Anantharaman K."/>
            <person name="Brown C.T."/>
            <person name="Hug L.A."/>
            <person name="Sharon I."/>
            <person name="Castelle C.J."/>
            <person name="Probst A.J."/>
            <person name="Thomas B.C."/>
            <person name="Singh A."/>
            <person name="Wilkins M.J."/>
            <person name="Karaoz U."/>
            <person name="Brodie E.L."/>
            <person name="Williams K.H."/>
            <person name="Hubbard S.S."/>
            <person name="Banfield J.F."/>
        </authorList>
    </citation>
    <scope>NUCLEOTIDE SEQUENCE [LARGE SCALE GENOMIC DNA]</scope>
</reference>
<organism evidence="3 4">
    <name type="scientific">Candidatus Schekmanbacteria bacterium GWA2_38_11</name>
    <dbReference type="NCBI Taxonomy" id="1817876"/>
    <lineage>
        <taxon>Bacteria</taxon>
        <taxon>Candidatus Schekmaniibacteriota</taxon>
    </lineage>
</organism>